<evidence type="ECO:0000313" key="7">
    <source>
        <dbReference type="Proteomes" id="UP001214628"/>
    </source>
</evidence>
<feature type="compositionally biased region" description="Acidic residues" evidence="3">
    <location>
        <begin position="36"/>
        <end position="50"/>
    </location>
</feature>
<feature type="compositionally biased region" description="Basic and acidic residues" evidence="3">
    <location>
        <begin position="16"/>
        <end position="35"/>
    </location>
</feature>
<keyword evidence="4" id="KW-0472">Membrane</keyword>
<dbReference type="EC" id="3.1.1.13" evidence="6"/>
<feature type="region of interest" description="Disordered" evidence="3">
    <location>
        <begin position="1"/>
        <end position="210"/>
    </location>
</feature>
<feature type="domain" description="Partial AB-hydrolase lipase" evidence="5">
    <location>
        <begin position="294"/>
        <end position="352"/>
    </location>
</feature>
<comment type="catalytic activity">
    <reaction evidence="1">
        <text>a diacylglycerol + H2O = a monoacylglycerol + a fatty acid + H(+)</text>
        <dbReference type="Rhea" id="RHEA:32731"/>
        <dbReference type="ChEBI" id="CHEBI:15377"/>
        <dbReference type="ChEBI" id="CHEBI:15378"/>
        <dbReference type="ChEBI" id="CHEBI:17408"/>
        <dbReference type="ChEBI" id="CHEBI:18035"/>
        <dbReference type="ChEBI" id="CHEBI:28868"/>
    </reaction>
</comment>
<dbReference type="InterPro" id="IPR029058">
    <property type="entry name" value="AB_hydrolase_fold"/>
</dbReference>
<dbReference type="GO" id="GO:0006629">
    <property type="term" value="P:lipid metabolic process"/>
    <property type="evidence" value="ECO:0007669"/>
    <property type="project" value="InterPro"/>
</dbReference>
<evidence type="ECO:0000256" key="1">
    <source>
        <dbReference type="ARBA" id="ARBA00047591"/>
    </source>
</evidence>
<evidence type="ECO:0000313" key="6">
    <source>
        <dbReference type="EMBL" id="WFD41438.1"/>
    </source>
</evidence>
<keyword evidence="6" id="KW-0378">Hydrolase</keyword>
<dbReference type="PANTHER" id="PTHR11005">
    <property type="entry name" value="LYSOSOMAL ACID LIPASE-RELATED"/>
    <property type="match status" value="1"/>
</dbReference>
<proteinExistence type="predicted"/>
<dbReference type="SUPFAM" id="SSF53474">
    <property type="entry name" value="alpha/beta-Hydrolases"/>
    <property type="match status" value="1"/>
</dbReference>
<accession>A0AAF0FAK8</accession>
<dbReference type="GO" id="GO:0004771">
    <property type="term" value="F:sterol ester esterase activity"/>
    <property type="evidence" value="ECO:0007669"/>
    <property type="project" value="UniProtKB-EC"/>
</dbReference>
<organism evidence="6 7">
    <name type="scientific">Malassezia psittaci</name>
    <dbReference type="NCBI Taxonomy" id="1821823"/>
    <lineage>
        <taxon>Eukaryota</taxon>
        <taxon>Fungi</taxon>
        <taxon>Dikarya</taxon>
        <taxon>Basidiomycota</taxon>
        <taxon>Ustilaginomycotina</taxon>
        <taxon>Malasseziomycetes</taxon>
        <taxon>Malasseziales</taxon>
        <taxon>Malasseziaceae</taxon>
        <taxon>Malassezia</taxon>
    </lineage>
</organism>
<evidence type="ECO:0000259" key="5">
    <source>
        <dbReference type="Pfam" id="PF04083"/>
    </source>
</evidence>
<feature type="compositionally biased region" description="Polar residues" evidence="3">
    <location>
        <begin position="133"/>
        <end position="142"/>
    </location>
</feature>
<evidence type="ECO:0000256" key="2">
    <source>
        <dbReference type="ARBA" id="ARBA00048461"/>
    </source>
</evidence>
<sequence>MADRPMSNRRKNYSRGMRDVGEQETNPWHDDPKESDQEDFYDGYTDEVSEQEPSRRGTAARNSLDDTTTLGRKSGEFHDAYNDTTPYEDDFDEPSHRAAAQSSTYQSGYEDEADDDQDARNHMTDLYADHPTSYDQDTQSQAREPRRYAPGTRNYDGTSYQGAYEEPSMNQRNVHVERPRDYGQEYEPSDKIDNDEQYEYDPRFPEATDDEDPEAFPAFFNHEVGQFGEFNLFSRIYLEMRQLLSFTLTSLSLLLLGNLAFGMYFNPFRKSPPKARCDPEFEKRITGERLSERVQYYAEFWGYKCEEHEIITREGWILKAHRISDPRRRGGRGYPVILQHGILCNSLFFFTNEERSLGFWLVDQGFDVWSTNIRSNYKAGHTRYDRWDPRFWAWSMMELAYDLVDVVNYVVDNTEYSQTAFVGHSQGTASMFLALSHGKYPELGRKLSSFTAMGPAVFPGPSLKRLPFRLMAKFRSRFAWSLVFGVRDFFPIIELGRDILPAFMFGHLAFLVFVYLFNFHDHNWVNRLKPKIFRSTGVPTSSELLYFYMRSFVGRGCLFDPKIPTPWFPRQFPPLTVVYGTTDYLVLGKPLINRLLHYEKNVEIVHILELQGYEHMDMVLGVDAFKVVFPKIKDTILRTMDPEDMSGPNKSKGIQEY</sequence>
<keyword evidence="7" id="KW-1185">Reference proteome</keyword>
<feature type="transmembrane region" description="Helical" evidence="4">
    <location>
        <begin position="499"/>
        <end position="519"/>
    </location>
</feature>
<dbReference type="AlphaFoldDB" id="A0AAF0FAK8"/>
<dbReference type="Gene3D" id="3.40.50.1820">
    <property type="entry name" value="alpha/beta hydrolase"/>
    <property type="match status" value="1"/>
</dbReference>
<feature type="compositionally biased region" description="Basic and acidic residues" evidence="3">
    <location>
        <begin position="174"/>
        <end position="206"/>
    </location>
</feature>
<name>A0AAF0FAK8_9BASI</name>
<dbReference type="Pfam" id="PF04083">
    <property type="entry name" value="Abhydro_lipase"/>
    <property type="match status" value="1"/>
</dbReference>
<feature type="transmembrane region" description="Helical" evidence="4">
    <location>
        <begin position="243"/>
        <end position="265"/>
    </location>
</feature>
<gene>
    <name evidence="6" type="primary">TGL1</name>
    <name evidence="6" type="ORF">MPSI1_000065</name>
</gene>
<comment type="catalytic activity">
    <reaction evidence="2">
        <text>a monoacylglycerol + H2O = glycerol + a fatty acid + H(+)</text>
        <dbReference type="Rhea" id="RHEA:15245"/>
        <dbReference type="ChEBI" id="CHEBI:15377"/>
        <dbReference type="ChEBI" id="CHEBI:15378"/>
        <dbReference type="ChEBI" id="CHEBI:17408"/>
        <dbReference type="ChEBI" id="CHEBI:17754"/>
        <dbReference type="ChEBI" id="CHEBI:28868"/>
    </reaction>
</comment>
<reference evidence="6" key="1">
    <citation type="submission" date="2023-02" db="EMBL/GenBank/DDBJ databases">
        <title>Mating type loci evolution in Malassezia.</title>
        <authorList>
            <person name="Coelho M.A."/>
        </authorList>
    </citation>
    <scope>NUCLEOTIDE SEQUENCE</scope>
    <source>
        <strain evidence="6">CBS 14136</strain>
    </source>
</reference>
<dbReference type="EMBL" id="CP118375">
    <property type="protein sequence ID" value="WFD41438.1"/>
    <property type="molecule type" value="Genomic_DNA"/>
</dbReference>
<evidence type="ECO:0000256" key="4">
    <source>
        <dbReference type="SAM" id="Phobius"/>
    </source>
</evidence>
<dbReference type="InterPro" id="IPR006693">
    <property type="entry name" value="AB_hydrolase_lipase"/>
</dbReference>
<keyword evidence="4" id="KW-0812">Transmembrane</keyword>
<keyword evidence="4" id="KW-1133">Transmembrane helix</keyword>
<protein>
    <submittedName>
        <fullName evidence="6">Sterol esterase</fullName>
        <ecNumber evidence="6">3.1.1.13</ecNumber>
    </submittedName>
</protein>
<dbReference type="Proteomes" id="UP001214628">
    <property type="component" value="Chromosome 1"/>
</dbReference>
<evidence type="ECO:0000256" key="3">
    <source>
        <dbReference type="SAM" id="MobiDB-lite"/>
    </source>
</evidence>